<keyword evidence="1" id="KW-1133">Transmembrane helix</keyword>
<dbReference type="AlphaFoldDB" id="A0A2P2PTK2"/>
<evidence type="ECO:0000313" key="2">
    <source>
        <dbReference type="EMBL" id="MBX58078.1"/>
    </source>
</evidence>
<name>A0A2P2PTK2_RHIMU</name>
<reference evidence="2" key="1">
    <citation type="submission" date="2018-02" db="EMBL/GenBank/DDBJ databases">
        <title>Rhizophora mucronata_Transcriptome.</title>
        <authorList>
            <person name="Meera S.P."/>
            <person name="Sreeshan A."/>
            <person name="Augustine A."/>
        </authorList>
    </citation>
    <scope>NUCLEOTIDE SEQUENCE</scope>
    <source>
        <tissue evidence="2">Leaf</tissue>
    </source>
</reference>
<protein>
    <submittedName>
        <fullName evidence="2">Uncharacterized protein</fullName>
    </submittedName>
</protein>
<feature type="transmembrane region" description="Helical" evidence="1">
    <location>
        <begin position="15"/>
        <end position="34"/>
    </location>
</feature>
<organism evidence="2">
    <name type="scientific">Rhizophora mucronata</name>
    <name type="common">Asiatic mangrove</name>
    <dbReference type="NCBI Taxonomy" id="61149"/>
    <lineage>
        <taxon>Eukaryota</taxon>
        <taxon>Viridiplantae</taxon>
        <taxon>Streptophyta</taxon>
        <taxon>Embryophyta</taxon>
        <taxon>Tracheophyta</taxon>
        <taxon>Spermatophyta</taxon>
        <taxon>Magnoliopsida</taxon>
        <taxon>eudicotyledons</taxon>
        <taxon>Gunneridae</taxon>
        <taxon>Pentapetalae</taxon>
        <taxon>rosids</taxon>
        <taxon>fabids</taxon>
        <taxon>Malpighiales</taxon>
        <taxon>Rhizophoraceae</taxon>
        <taxon>Rhizophora</taxon>
    </lineage>
</organism>
<sequence length="54" mass="6200">MCLSLFIRDRLADSLFDIILFFFFSSMTCSGASVSELNKFTFTKDDDIFFKGPN</sequence>
<evidence type="ECO:0000256" key="1">
    <source>
        <dbReference type="SAM" id="Phobius"/>
    </source>
</evidence>
<dbReference type="EMBL" id="GGEC01077594">
    <property type="protein sequence ID" value="MBX58078.1"/>
    <property type="molecule type" value="Transcribed_RNA"/>
</dbReference>
<keyword evidence="1" id="KW-0812">Transmembrane</keyword>
<proteinExistence type="predicted"/>
<accession>A0A2P2PTK2</accession>
<keyword evidence="1" id="KW-0472">Membrane</keyword>